<dbReference type="GO" id="GO:0004197">
    <property type="term" value="F:cysteine-type endopeptidase activity"/>
    <property type="evidence" value="ECO:0007669"/>
    <property type="project" value="InterPro"/>
</dbReference>
<organism evidence="3 4">
    <name type="scientific">Primorskyibacter flagellatus</name>
    <dbReference type="NCBI Taxonomy" id="1387277"/>
    <lineage>
        <taxon>Bacteria</taxon>
        <taxon>Pseudomonadati</taxon>
        <taxon>Pseudomonadota</taxon>
        <taxon>Alphaproteobacteria</taxon>
        <taxon>Rhodobacterales</taxon>
        <taxon>Roseobacteraceae</taxon>
        <taxon>Primorskyibacter</taxon>
    </lineage>
</organism>
<dbReference type="Gene3D" id="3.40.50.1460">
    <property type="match status" value="1"/>
</dbReference>
<feature type="signal peptide" evidence="1">
    <location>
        <begin position="1"/>
        <end position="28"/>
    </location>
</feature>
<dbReference type="PANTHER" id="PTHR22576:SF37">
    <property type="entry name" value="MUCOSA-ASSOCIATED LYMPHOID TISSUE LYMPHOMA TRANSLOCATION PROTEIN 1"/>
    <property type="match status" value="1"/>
</dbReference>
<evidence type="ECO:0000313" key="4">
    <source>
        <dbReference type="Proteomes" id="UP000612855"/>
    </source>
</evidence>
<evidence type="ECO:0000313" key="3">
    <source>
        <dbReference type="EMBL" id="GGE35243.1"/>
    </source>
</evidence>
<keyword evidence="4" id="KW-1185">Reference proteome</keyword>
<dbReference type="InterPro" id="IPR052039">
    <property type="entry name" value="Caspase-related_regulators"/>
</dbReference>
<dbReference type="EMBL" id="BMFJ01000001">
    <property type="protein sequence ID" value="GGE35243.1"/>
    <property type="molecule type" value="Genomic_DNA"/>
</dbReference>
<dbReference type="SUPFAM" id="SSF52129">
    <property type="entry name" value="Caspase-like"/>
    <property type="match status" value="1"/>
</dbReference>
<dbReference type="InterPro" id="IPR006597">
    <property type="entry name" value="Sel1-like"/>
</dbReference>
<feature type="chain" id="PRO_5036827754" description="Peptidase C14 caspase domain-containing protein" evidence="1">
    <location>
        <begin position="29"/>
        <end position="858"/>
    </location>
</feature>
<protein>
    <recommendedName>
        <fullName evidence="2">Peptidase C14 caspase domain-containing protein</fullName>
    </recommendedName>
</protein>
<accession>A0A917EHD9</accession>
<dbReference type="SMART" id="SM00671">
    <property type="entry name" value="SEL1"/>
    <property type="match status" value="2"/>
</dbReference>
<dbReference type="InterPro" id="IPR029030">
    <property type="entry name" value="Caspase-like_dom_sf"/>
</dbReference>
<dbReference type="SUPFAM" id="SSF81901">
    <property type="entry name" value="HCP-like"/>
    <property type="match status" value="1"/>
</dbReference>
<dbReference type="AlphaFoldDB" id="A0A917EHD9"/>
<evidence type="ECO:0000256" key="1">
    <source>
        <dbReference type="SAM" id="SignalP"/>
    </source>
</evidence>
<feature type="domain" description="Peptidase C14 caspase" evidence="2">
    <location>
        <begin position="54"/>
        <end position="294"/>
    </location>
</feature>
<dbReference type="GO" id="GO:0006508">
    <property type="term" value="P:proteolysis"/>
    <property type="evidence" value="ECO:0007669"/>
    <property type="project" value="InterPro"/>
</dbReference>
<proteinExistence type="predicted"/>
<comment type="caution">
    <text evidence="3">The sequence shown here is derived from an EMBL/GenBank/DDBJ whole genome shotgun (WGS) entry which is preliminary data.</text>
</comment>
<evidence type="ECO:0000259" key="2">
    <source>
        <dbReference type="Pfam" id="PF00656"/>
    </source>
</evidence>
<dbReference type="Gene3D" id="1.25.40.10">
    <property type="entry name" value="Tetratricopeptide repeat domain"/>
    <property type="match status" value="1"/>
</dbReference>
<dbReference type="InterPro" id="IPR011990">
    <property type="entry name" value="TPR-like_helical_dom_sf"/>
</dbReference>
<dbReference type="PANTHER" id="PTHR22576">
    <property type="entry name" value="MUCOSA ASSOCIATED LYMPHOID TISSUE LYMPHOMA TRANSLOCATION PROTEIN 1/PARACASPASE"/>
    <property type="match status" value="1"/>
</dbReference>
<dbReference type="RefSeq" id="WP_188477900.1">
    <property type="nucleotide sequence ID" value="NZ_BMFJ01000001.1"/>
</dbReference>
<reference evidence="4" key="1">
    <citation type="journal article" date="2019" name="Int. J. Syst. Evol. Microbiol.">
        <title>The Global Catalogue of Microorganisms (GCM) 10K type strain sequencing project: providing services to taxonomists for standard genome sequencing and annotation.</title>
        <authorList>
            <consortium name="The Broad Institute Genomics Platform"/>
            <consortium name="The Broad Institute Genome Sequencing Center for Infectious Disease"/>
            <person name="Wu L."/>
            <person name="Ma J."/>
        </authorList>
    </citation>
    <scope>NUCLEOTIDE SEQUENCE [LARGE SCALE GENOMIC DNA]</scope>
    <source>
        <strain evidence="4">CGMCC 1.12664</strain>
    </source>
</reference>
<dbReference type="InterPro" id="IPR011600">
    <property type="entry name" value="Pept_C14_caspase"/>
</dbReference>
<sequence>MTAIRSLATAALVALTLLASGLTAPTAAQDVLFKNFSEVQVTGPIARELSGENHALIIYNADYENDGITDLPVTANDAMAVQKLFEGMGYPSENIKVIANGDKDTLEEQVLFFASTLTRDSSVVIYYSGHGISFDDDPSNYIVPVDMDPQVSAPNAQAKELLFKRRSVNFNKDILGVIKTAGPKGVVVFYDACRNSPVATGDGTKSVGRNDSFVPAKIEGTAMFYSASTGQTSLATLGPQDEVQLSLYTRVLVSQLSKNPSIRLSDLHSQVQGEVTTLARTRAGGHSQKPVYEDKLDYSNSENKEFCLASVIIGGQARCTGREGLQPETGGGAAVAEGFCENAPVQGTLASATDLSQLRRDRDTYFRCPALRTAIDARIATLNWDSTQAADSCDAYRSYLRNFPGSIHAATAQMKEAEACKVLSPAELAHHIGICESVYRQLSFGNTNIPAGDLAAATESCKAASNARPTDYELGFKRAELLLATGQDEDWQQAVELLSNAAISDYPKAAIRLGDYYSSDNAGFLTRDLNQALTWYERATKMNTISAPDMVSSLYRVAGLYNELGSPHLATDAYRRIVQIDRSPADLMEHARTLPEGQQGRVQPDDIYDLVFTKWNDGETAFQIGEAWEGGAHGVPNALKAQQWFERAQKLGYAPAAARLTGASTGGAAPVAAAGGADTYDLLLSCIDQAERQLSPRRRLDESEVCLTGYLGRASMEDPGRADAEEYLADIRAELAGYGGSDTAAPAVMATPAPQGHPAARYNGSFKGWRGYTDAGRRSPSRECLRTYSFTAEITDGTIRFWSDGRTFTGTVDAGGIVSIDRTGLSPRSKTPFTIEGPLTEARMYSGYCGNGYFRLQL</sequence>
<keyword evidence="1" id="KW-0732">Signal</keyword>
<dbReference type="Proteomes" id="UP000612855">
    <property type="component" value="Unassembled WGS sequence"/>
</dbReference>
<gene>
    <name evidence="3" type="ORF">GCM10011360_23860</name>
</gene>
<dbReference type="Pfam" id="PF00656">
    <property type="entry name" value="Peptidase_C14"/>
    <property type="match status" value="1"/>
</dbReference>
<name>A0A917EHD9_9RHOB</name>